<gene>
    <name evidence="1" type="ORF">R4K57_19570</name>
</gene>
<dbReference type="EMBL" id="JAWMQI010000097">
    <property type="protein sequence ID" value="MDV7250560.1"/>
    <property type="molecule type" value="Genomic_DNA"/>
</dbReference>
<proteinExistence type="predicted"/>
<dbReference type="Proteomes" id="UP001187425">
    <property type="component" value="Unassembled WGS sequence"/>
</dbReference>
<sequence>MSDFKPGGYAVKRLQDGAVDSWYFETRQRVIMTARVLANADHAMHSRPVSL</sequence>
<dbReference type="AlphaFoldDB" id="A0AAW8ZWV7"/>
<name>A0AAW8ZWV7_9XANT</name>
<evidence type="ECO:0000313" key="2">
    <source>
        <dbReference type="Proteomes" id="UP001187425"/>
    </source>
</evidence>
<reference evidence="1 2" key="1">
    <citation type="submission" date="2023-10" db="EMBL/GenBank/DDBJ databases">
        <title>A new tool for lettuce pathogen research.</title>
        <authorList>
            <person name="Horton K.N."/>
            <person name="Cseke L.J."/>
            <person name="Badiwe M."/>
            <person name="Tesfaye D."/>
            <person name="Klein A."/>
            <person name="Su J."/>
            <person name="Potnis N."/>
            <person name="Gassmann W."/>
        </authorList>
    </citation>
    <scope>NUCLEOTIDE SEQUENCE [LARGE SCALE GENOMIC DNA]</scope>
    <source>
        <strain evidence="1 2">JSKH1901</strain>
    </source>
</reference>
<evidence type="ECO:0000313" key="1">
    <source>
        <dbReference type="EMBL" id="MDV7250560.1"/>
    </source>
</evidence>
<accession>A0AAW8ZWV7</accession>
<dbReference type="RefSeq" id="WP_237655930.1">
    <property type="nucleotide sequence ID" value="NZ_JAWMQI010000097.1"/>
</dbReference>
<comment type="caution">
    <text evidence="1">The sequence shown here is derived from an EMBL/GenBank/DDBJ whole genome shotgun (WGS) entry which is preliminary data.</text>
</comment>
<protein>
    <submittedName>
        <fullName evidence="1">Uncharacterized protein</fullName>
    </submittedName>
</protein>
<organism evidence="1 2">
    <name type="scientific">Xanthomonas hortorum pv. vitians</name>
    <dbReference type="NCBI Taxonomy" id="83224"/>
    <lineage>
        <taxon>Bacteria</taxon>
        <taxon>Pseudomonadati</taxon>
        <taxon>Pseudomonadota</taxon>
        <taxon>Gammaproteobacteria</taxon>
        <taxon>Lysobacterales</taxon>
        <taxon>Lysobacteraceae</taxon>
        <taxon>Xanthomonas</taxon>
    </lineage>
</organism>